<evidence type="ECO:0000259" key="1">
    <source>
        <dbReference type="Pfam" id="PF00656"/>
    </source>
</evidence>
<reference evidence="2" key="1">
    <citation type="submission" date="2021-04" db="EMBL/GenBank/DDBJ databases">
        <title>Genome sequence of Woronichinia naegeliana from Washington state freshwater lake bloom.</title>
        <authorList>
            <person name="Dreher T.W."/>
        </authorList>
    </citation>
    <scope>NUCLEOTIDE SEQUENCE</scope>
    <source>
        <strain evidence="2">WA131</strain>
    </source>
</reference>
<feature type="domain" description="Peptidase C14 caspase" evidence="1">
    <location>
        <begin position="26"/>
        <end position="247"/>
    </location>
</feature>
<accession>A0A977L068</accession>
<dbReference type="InterPro" id="IPR050452">
    <property type="entry name" value="Metacaspase"/>
</dbReference>
<sequence>MLEKELNSSERKLIVEDSVESVNNLYALLIGINEYKYVTKLSYAEPDAEALFKVLIDNGYSSNNIRKVTDKRATEPNIDGGLRWLADATKKGGTAIIFFAGHGVSINGGLHSGEYLCPVDAEDDRVHETCVSHTNFTEALGSINADYLVIFLDTCHSSGIGTLQGHYKGFSPETKHQMLNKEGRVIITSCGPDEVSSEFRFLENTFLEHGLFTYYLLEGLKGAAANEKGEIRVISLYEYIYKNVTQHNGKAIKSTPQHPFINAATQNFIIAQSPPKKQLIQKLPEIGINELWEAMKTNFDRQAFEILCKNFNESLLSLEGEDLELKMLYFINNCKKNCKYDDLVKEVRQYLFLARQYS</sequence>
<dbReference type="PANTHER" id="PTHR48104">
    <property type="entry name" value="METACASPASE-4"/>
    <property type="match status" value="1"/>
</dbReference>
<evidence type="ECO:0000313" key="2">
    <source>
        <dbReference type="EMBL" id="UXE61605.1"/>
    </source>
</evidence>
<dbReference type="KEGG" id="wna:KA717_01055"/>
<protein>
    <submittedName>
        <fullName evidence="2">Caspase family protein</fullName>
    </submittedName>
</protein>
<dbReference type="InterPro" id="IPR011600">
    <property type="entry name" value="Pept_C14_caspase"/>
</dbReference>
<dbReference type="AlphaFoldDB" id="A0A977L068"/>
<organism evidence="2">
    <name type="scientific">Woronichinia naegeliana WA131</name>
    <dbReference type="NCBI Taxonomy" id="2824559"/>
    <lineage>
        <taxon>Bacteria</taxon>
        <taxon>Bacillati</taxon>
        <taxon>Cyanobacteriota</taxon>
        <taxon>Cyanophyceae</taxon>
        <taxon>Synechococcales</taxon>
        <taxon>Coelosphaeriaceae</taxon>
        <taxon>Woronichinia</taxon>
    </lineage>
</organism>
<dbReference type="EMBL" id="CP073041">
    <property type="protein sequence ID" value="UXE61605.1"/>
    <property type="molecule type" value="Genomic_DNA"/>
</dbReference>
<name>A0A977L068_9CYAN</name>
<dbReference type="SUPFAM" id="SSF52129">
    <property type="entry name" value="Caspase-like"/>
    <property type="match status" value="1"/>
</dbReference>
<dbReference type="Pfam" id="PF00656">
    <property type="entry name" value="Peptidase_C14"/>
    <property type="match status" value="1"/>
</dbReference>
<dbReference type="InterPro" id="IPR029030">
    <property type="entry name" value="Caspase-like_dom_sf"/>
</dbReference>
<proteinExistence type="predicted"/>
<dbReference type="PANTHER" id="PTHR48104:SF30">
    <property type="entry name" value="METACASPASE-1"/>
    <property type="match status" value="1"/>
</dbReference>
<gene>
    <name evidence="2" type="ORF">KA717_01055</name>
</gene>
<dbReference type="GO" id="GO:0004197">
    <property type="term" value="F:cysteine-type endopeptidase activity"/>
    <property type="evidence" value="ECO:0007669"/>
    <property type="project" value="InterPro"/>
</dbReference>
<dbReference type="GO" id="GO:0005737">
    <property type="term" value="C:cytoplasm"/>
    <property type="evidence" value="ECO:0007669"/>
    <property type="project" value="TreeGrafter"/>
</dbReference>
<dbReference type="GO" id="GO:0006508">
    <property type="term" value="P:proteolysis"/>
    <property type="evidence" value="ECO:0007669"/>
    <property type="project" value="InterPro"/>
</dbReference>
<dbReference type="Gene3D" id="3.40.50.1460">
    <property type="match status" value="1"/>
</dbReference>
<dbReference type="Proteomes" id="UP001065613">
    <property type="component" value="Chromosome"/>
</dbReference>